<sequence length="110" mass="12473">MLLVPIRQYILPKFFKKEHLQDLDAAEYEEASALPYNLATDTEMGSSASFADDREIFDGVITRSRGEIRRLCSVNLKGCSENILLAYHIHIHRAQHIHCCISIFLHAASS</sequence>
<evidence type="ECO:0000313" key="2">
    <source>
        <dbReference type="Proteomes" id="UP001237642"/>
    </source>
</evidence>
<proteinExistence type="predicted"/>
<comment type="caution">
    <text evidence="1">The sequence shown here is derived from an EMBL/GenBank/DDBJ whole genome shotgun (WGS) entry which is preliminary data.</text>
</comment>
<organism evidence="1 2">
    <name type="scientific">Heracleum sosnowskyi</name>
    <dbReference type="NCBI Taxonomy" id="360622"/>
    <lineage>
        <taxon>Eukaryota</taxon>
        <taxon>Viridiplantae</taxon>
        <taxon>Streptophyta</taxon>
        <taxon>Embryophyta</taxon>
        <taxon>Tracheophyta</taxon>
        <taxon>Spermatophyta</taxon>
        <taxon>Magnoliopsida</taxon>
        <taxon>eudicotyledons</taxon>
        <taxon>Gunneridae</taxon>
        <taxon>Pentapetalae</taxon>
        <taxon>asterids</taxon>
        <taxon>campanulids</taxon>
        <taxon>Apiales</taxon>
        <taxon>Apiaceae</taxon>
        <taxon>Apioideae</taxon>
        <taxon>apioid superclade</taxon>
        <taxon>Tordylieae</taxon>
        <taxon>Tordyliinae</taxon>
        <taxon>Heracleum</taxon>
    </lineage>
</organism>
<keyword evidence="2" id="KW-1185">Reference proteome</keyword>
<dbReference type="EMBL" id="JAUIZM010000004">
    <property type="protein sequence ID" value="KAK1387417.1"/>
    <property type="molecule type" value="Genomic_DNA"/>
</dbReference>
<reference evidence="1" key="2">
    <citation type="submission" date="2023-05" db="EMBL/GenBank/DDBJ databases">
        <authorList>
            <person name="Schelkunov M.I."/>
        </authorList>
    </citation>
    <scope>NUCLEOTIDE SEQUENCE</scope>
    <source>
        <strain evidence="1">Hsosn_3</strain>
        <tissue evidence="1">Leaf</tissue>
    </source>
</reference>
<name>A0AAD8IN66_9APIA</name>
<gene>
    <name evidence="1" type="ORF">POM88_015595</name>
</gene>
<reference evidence="1" key="1">
    <citation type="submission" date="2023-02" db="EMBL/GenBank/DDBJ databases">
        <title>Genome of toxic invasive species Heracleum sosnowskyi carries increased number of genes despite the absence of recent whole-genome duplications.</title>
        <authorList>
            <person name="Schelkunov M."/>
            <person name="Shtratnikova V."/>
            <person name="Makarenko M."/>
            <person name="Klepikova A."/>
            <person name="Omelchenko D."/>
            <person name="Novikova G."/>
            <person name="Obukhova E."/>
            <person name="Bogdanov V."/>
            <person name="Penin A."/>
            <person name="Logacheva M."/>
        </authorList>
    </citation>
    <scope>NUCLEOTIDE SEQUENCE</scope>
    <source>
        <strain evidence="1">Hsosn_3</strain>
        <tissue evidence="1">Leaf</tissue>
    </source>
</reference>
<evidence type="ECO:0000313" key="1">
    <source>
        <dbReference type="EMBL" id="KAK1387417.1"/>
    </source>
</evidence>
<dbReference type="AlphaFoldDB" id="A0AAD8IN66"/>
<dbReference type="Proteomes" id="UP001237642">
    <property type="component" value="Unassembled WGS sequence"/>
</dbReference>
<accession>A0AAD8IN66</accession>
<protein>
    <submittedName>
        <fullName evidence="1">Boron transporter 2-like</fullName>
    </submittedName>
</protein>